<proteinExistence type="predicted"/>
<accession>A0A9Q1IMN3</accession>
<evidence type="ECO:0000313" key="2">
    <source>
        <dbReference type="Proteomes" id="UP001152622"/>
    </source>
</evidence>
<sequence>MAALVEAGSWKIYTPPLVKVIDSGSHVFPCQEQAEPGSKALGAEQGQAQMEMARPVWAGITLSVGQALICSHGGGRRCFYWADPSASAFRDGVFSGSPKLCA</sequence>
<dbReference type="EMBL" id="JAINUF010000010">
    <property type="protein sequence ID" value="KAJ8347638.1"/>
    <property type="molecule type" value="Genomic_DNA"/>
</dbReference>
<protein>
    <submittedName>
        <fullName evidence="1">Uncharacterized protein</fullName>
    </submittedName>
</protein>
<evidence type="ECO:0000313" key="1">
    <source>
        <dbReference type="EMBL" id="KAJ8347638.1"/>
    </source>
</evidence>
<keyword evidence="2" id="KW-1185">Reference proteome</keyword>
<name>A0A9Q1IMN3_SYNKA</name>
<comment type="caution">
    <text evidence="1">The sequence shown here is derived from an EMBL/GenBank/DDBJ whole genome shotgun (WGS) entry which is preliminary data.</text>
</comment>
<dbReference type="Proteomes" id="UP001152622">
    <property type="component" value="Chromosome 10"/>
</dbReference>
<gene>
    <name evidence="1" type="ORF">SKAU_G00262270</name>
</gene>
<dbReference type="AlphaFoldDB" id="A0A9Q1IMN3"/>
<organism evidence="1 2">
    <name type="scientific">Synaphobranchus kaupii</name>
    <name type="common">Kaup's arrowtooth eel</name>
    <dbReference type="NCBI Taxonomy" id="118154"/>
    <lineage>
        <taxon>Eukaryota</taxon>
        <taxon>Metazoa</taxon>
        <taxon>Chordata</taxon>
        <taxon>Craniata</taxon>
        <taxon>Vertebrata</taxon>
        <taxon>Euteleostomi</taxon>
        <taxon>Actinopterygii</taxon>
        <taxon>Neopterygii</taxon>
        <taxon>Teleostei</taxon>
        <taxon>Anguilliformes</taxon>
        <taxon>Synaphobranchidae</taxon>
        <taxon>Synaphobranchus</taxon>
    </lineage>
</organism>
<reference evidence="1" key="1">
    <citation type="journal article" date="2023" name="Science">
        <title>Genome structures resolve the early diversification of teleost fishes.</title>
        <authorList>
            <person name="Parey E."/>
            <person name="Louis A."/>
            <person name="Montfort J."/>
            <person name="Bouchez O."/>
            <person name="Roques C."/>
            <person name="Iampietro C."/>
            <person name="Lluch J."/>
            <person name="Castinel A."/>
            <person name="Donnadieu C."/>
            <person name="Desvignes T."/>
            <person name="Floi Bucao C."/>
            <person name="Jouanno E."/>
            <person name="Wen M."/>
            <person name="Mejri S."/>
            <person name="Dirks R."/>
            <person name="Jansen H."/>
            <person name="Henkel C."/>
            <person name="Chen W.J."/>
            <person name="Zahm M."/>
            <person name="Cabau C."/>
            <person name="Klopp C."/>
            <person name="Thompson A.W."/>
            <person name="Robinson-Rechavi M."/>
            <person name="Braasch I."/>
            <person name="Lecointre G."/>
            <person name="Bobe J."/>
            <person name="Postlethwait J.H."/>
            <person name="Berthelot C."/>
            <person name="Roest Crollius H."/>
            <person name="Guiguen Y."/>
        </authorList>
    </citation>
    <scope>NUCLEOTIDE SEQUENCE</scope>
    <source>
        <strain evidence="1">WJC10195</strain>
    </source>
</reference>